<sequence length="194" mass="22245">QNLNNYSYTKNNPANYIDPNGEFNWKTGEVEKGDSLSEVFGDRWREVAEYNNLENPNLIHPGQILKVPFAKDQSFFEQGADWGSALIPGVSDLRDVAELIYGKDLATKEKFNFFERIELVGLSLVPVISASMMKKAQKFSREFLDKAVQKIMDQALIRKIGEKTGFDLSKTLRKLDLPVKIDNFIDKYWSKLPF</sequence>
<comment type="subcellular location">
    <subcellularLocation>
        <location evidence="1">Secreted</location>
    </subcellularLocation>
</comment>
<feature type="domain" description="Pre-toxin TG" evidence="4">
    <location>
        <begin position="78"/>
        <end position="128"/>
    </location>
</feature>
<protein>
    <recommendedName>
        <fullName evidence="7">LysM domain-containing protein</fullName>
    </recommendedName>
</protein>
<dbReference type="SUPFAM" id="SSF54106">
    <property type="entry name" value="LysM domain"/>
    <property type="match status" value="1"/>
</dbReference>
<evidence type="ECO:0000259" key="3">
    <source>
        <dbReference type="Pfam" id="PF01476"/>
    </source>
</evidence>
<organism evidence="5 6">
    <name type="scientific">Candidatus Komeilibacteria bacterium CG10_big_fil_rev_8_21_14_0_10_41_13</name>
    <dbReference type="NCBI Taxonomy" id="1974476"/>
    <lineage>
        <taxon>Bacteria</taxon>
        <taxon>Candidatus Komeiliibacteriota</taxon>
    </lineage>
</organism>
<dbReference type="InterPro" id="IPR027797">
    <property type="entry name" value="PT-TG_dom"/>
</dbReference>
<dbReference type="InterPro" id="IPR018392">
    <property type="entry name" value="LysM"/>
</dbReference>
<comment type="caution">
    <text evidence="5">The sequence shown here is derived from an EMBL/GenBank/DDBJ whole genome shotgun (WGS) entry which is preliminary data.</text>
</comment>
<feature type="domain" description="LysM" evidence="3">
    <location>
        <begin position="30"/>
        <end position="68"/>
    </location>
</feature>
<evidence type="ECO:0000256" key="2">
    <source>
        <dbReference type="ARBA" id="ARBA00022525"/>
    </source>
</evidence>
<evidence type="ECO:0000259" key="4">
    <source>
        <dbReference type="Pfam" id="PF14449"/>
    </source>
</evidence>
<dbReference type="AlphaFoldDB" id="A0A2M6WCJ3"/>
<dbReference type="Pfam" id="PF14449">
    <property type="entry name" value="PT-TG"/>
    <property type="match status" value="1"/>
</dbReference>
<reference evidence="6" key="1">
    <citation type="submission" date="2017-09" db="EMBL/GenBank/DDBJ databases">
        <title>Depth-based differentiation of microbial function through sediment-hosted aquifers and enrichment of novel symbionts in the deep terrestrial subsurface.</title>
        <authorList>
            <person name="Probst A.J."/>
            <person name="Ladd B."/>
            <person name="Jarett J.K."/>
            <person name="Geller-Mcgrath D.E."/>
            <person name="Sieber C.M.K."/>
            <person name="Emerson J.B."/>
            <person name="Anantharaman K."/>
            <person name="Thomas B.C."/>
            <person name="Malmstrom R."/>
            <person name="Stieglmeier M."/>
            <person name="Klingl A."/>
            <person name="Woyke T."/>
            <person name="Ryan C.M."/>
            <person name="Banfield J.F."/>
        </authorList>
    </citation>
    <scope>NUCLEOTIDE SEQUENCE [LARGE SCALE GENOMIC DNA]</scope>
</reference>
<dbReference type="InterPro" id="IPR036779">
    <property type="entry name" value="LysM_dom_sf"/>
</dbReference>
<feature type="non-terminal residue" evidence="5">
    <location>
        <position position="1"/>
    </location>
</feature>
<dbReference type="Gene3D" id="3.10.350.10">
    <property type="entry name" value="LysM domain"/>
    <property type="match status" value="1"/>
</dbReference>
<evidence type="ECO:0000256" key="1">
    <source>
        <dbReference type="ARBA" id="ARBA00004613"/>
    </source>
</evidence>
<accession>A0A2M6WCJ3</accession>
<evidence type="ECO:0000313" key="6">
    <source>
        <dbReference type="Proteomes" id="UP000230543"/>
    </source>
</evidence>
<name>A0A2M6WCJ3_9BACT</name>
<proteinExistence type="predicted"/>
<dbReference type="CDD" id="cd00118">
    <property type="entry name" value="LysM"/>
    <property type="match status" value="1"/>
</dbReference>
<evidence type="ECO:0000313" key="5">
    <source>
        <dbReference type="EMBL" id="PIT90496.1"/>
    </source>
</evidence>
<dbReference type="EMBL" id="PFBO01000055">
    <property type="protein sequence ID" value="PIT90496.1"/>
    <property type="molecule type" value="Genomic_DNA"/>
</dbReference>
<keyword evidence="2" id="KW-0964">Secreted</keyword>
<evidence type="ECO:0008006" key="7">
    <source>
        <dbReference type="Google" id="ProtNLM"/>
    </source>
</evidence>
<gene>
    <name evidence="5" type="ORF">COU22_01820</name>
</gene>
<dbReference type="GO" id="GO:0005576">
    <property type="term" value="C:extracellular region"/>
    <property type="evidence" value="ECO:0007669"/>
    <property type="project" value="UniProtKB-SubCell"/>
</dbReference>
<dbReference type="Proteomes" id="UP000230543">
    <property type="component" value="Unassembled WGS sequence"/>
</dbReference>
<dbReference type="Pfam" id="PF01476">
    <property type="entry name" value="LysM"/>
    <property type="match status" value="1"/>
</dbReference>